<keyword evidence="3" id="KW-1185">Reference proteome</keyword>
<organism evidence="2 3">
    <name type="scientific">Globisporangium ultimum (strain ATCC 200006 / CBS 805.95 / DAOM BR144)</name>
    <name type="common">Pythium ultimum</name>
    <dbReference type="NCBI Taxonomy" id="431595"/>
    <lineage>
        <taxon>Eukaryota</taxon>
        <taxon>Sar</taxon>
        <taxon>Stramenopiles</taxon>
        <taxon>Oomycota</taxon>
        <taxon>Peronosporomycetes</taxon>
        <taxon>Pythiales</taxon>
        <taxon>Pythiaceae</taxon>
        <taxon>Globisporangium</taxon>
    </lineage>
</organism>
<feature type="signal peptide" evidence="1">
    <location>
        <begin position="1"/>
        <end position="23"/>
    </location>
</feature>
<reference evidence="2" key="3">
    <citation type="submission" date="2015-02" db="UniProtKB">
        <authorList>
            <consortium name="EnsemblProtists"/>
        </authorList>
    </citation>
    <scope>IDENTIFICATION</scope>
    <source>
        <strain evidence="2">DAOM BR144</strain>
    </source>
</reference>
<reference evidence="3" key="2">
    <citation type="submission" date="2010-04" db="EMBL/GenBank/DDBJ databases">
        <authorList>
            <person name="Buell R."/>
            <person name="Hamilton J."/>
            <person name="Hostetler J."/>
        </authorList>
    </citation>
    <scope>NUCLEOTIDE SEQUENCE [LARGE SCALE GENOMIC DNA]</scope>
    <source>
        <strain evidence="3">DAOM:BR144</strain>
    </source>
</reference>
<evidence type="ECO:0008006" key="4">
    <source>
        <dbReference type="Google" id="ProtNLM"/>
    </source>
</evidence>
<reference evidence="3" key="1">
    <citation type="journal article" date="2010" name="Genome Biol.">
        <title>Genome sequence of the necrotrophic plant pathogen Pythium ultimum reveals original pathogenicity mechanisms and effector repertoire.</title>
        <authorList>
            <person name="Levesque C.A."/>
            <person name="Brouwer H."/>
            <person name="Cano L."/>
            <person name="Hamilton J.P."/>
            <person name="Holt C."/>
            <person name="Huitema E."/>
            <person name="Raffaele S."/>
            <person name="Robideau G.P."/>
            <person name="Thines M."/>
            <person name="Win J."/>
            <person name="Zerillo M.M."/>
            <person name="Beakes G.W."/>
            <person name="Boore J.L."/>
            <person name="Busam D."/>
            <person name="Dumas B."/>
            <person name="Ferriera S."/>
            <person name="Fuerstenberg S.I."/>
            <person name="Gachon C.M."/>
            <person name="Gaulin E."/>
            <person name="Govers F."/>
            <person name="Grenville-Briggs L."/>
            <person name="Horner N."/>
            <person name="Hostetler J."/>
            <person name="Jiang R.H."/>
            <person name="Johnson J."/>
            <person name="Krajaejun T."/>
            <person name="Lin H."/>
            <person name="Meijer H.J."/>
            <person name="Moore B."/>
            <person name="Morris P."/>
            <person name="Phuntmart V."/>
            <person name="Puiu D."/>
            <person name="Shetty J."/>
            <person name="Stajich J.E."/>
            <person name="Tripathy S."/>
            <person name="Wawra S."/>
            <person name="van West P."/>
            <person name="Whitty B.R."/>
            <person name="Coutinho P.M."/>
            <person name="Henrissat B."/>
            <person name="Martin F."/>
            <person name="Thomas P.D."/>
            <person name="Tyler B.M."/>
            <person name="De Vries R.P."/>
            <person name="Kamoun S."/>
            <person name="Yandell M."/>
            <person name="Tisserat N."/>
            <person name="Buell C.R."/>
        </authorList>
    </citation>
    <scope>NUCLEOTIDE SEQUENCE</scope>
    <source>
        <strain evidence="3">DAOM:BR144</strain>
    </source>
</reference>
<name>K3WY89_GLOUD</name>
<dbReference type="InParanoid" id="K3WY89"/>
<sequence length="211" mass="22440">MHRMQHYALVAALVLGAVPRAHAADAPLTVSSMCAEAELAYADNKLDTLCKPPVVLPPMLIEPNATITINIQAPSLKIVAWPSNPLFRLVFTGASAKTTPELDVSAGFAQSTMLTALTFTNVNFKEPSVNLMVPNSLAYLKVASSNAKDVTLNGVTENAGLNKVGVNITSTGQPEELSAAEVAILKKNIGTSTASIEITAWLRRLILRQHP</sequence>
<dbReference type="EMBL" id="GL376624">
    <property type="status" value="NOT_ANNOTATED_CDS"/>
    <property type="molecule type" value="Genomic_DNA"/>
</dbReference>
<dbReference type="VEuPathDB" id="FungiDB:PYU1_G009920"/>
<accession>K3WY89</accession>
<evidence type="ECO:0000256" key="1">
    <source>
        <dbReference type="SAM" id="SignalP"/>
    </source>
</evidence>
<feature type="chain" id="PRO_5003868359" description="Auto-transporter adhesin head GIN domain-containing protein" evidence="1">
    <location>
        <begin position="24"/>
        <end position="211"/>
    </location>
</feature>
<evidence type="ECO:0000313" key="3">
    <source>
        <dbReference type="Proteomes" id="UP000019132"/>
    </source>
</evidence>
<protein>
    <recommendedName>
        <fullName evidence="4">Auto-transporter adhesin head GIN domain-containing protein</fullName>
    </recommendedName>
</protein>
<dbReference type="HOGENOM" id="CLU_1307061_0_0_1"/>
<evidence type="ECO:0000313" key="2">
    <source>
        <dbReference type="EnsemblProtists" id="PYU1_T009938"/>
    </source>
</evidence>
<dbReference type="EnsemblProtists" id="PYU1_T009938">
    <property type="protein sequence ID" value="PYU1_T009938"/>
    <property type="gene ID" value="PYU1_G009920"/>
</dbReference>
<dbReference type="AlphaFoldDB" id="K3WY89"/>
<dbReference type="Proteomes" id="UP000019132">
    <property type="component" value="Unassembled WGS sequence"/>
</dbReference>
<proteinExistence type="predicted"/>
<keyword evidence="1" id="KW-0732">Signal</keyword>